<dbReference type="CDD" id="cd16495">
    <property type="entry name" value="RING_CH-C4HC3_MARCH"/>
    <property type="match status" value="1"/>
</dbReference>
<dbReference type="InParanoid" id="A0A5J5EV50"/>
<keyword evidence="6" id="KW-0812">Transmembrane</keyword>
<comment type="caution">
    <text evidence="9">The sequence shown here is derived from an EMBL/GenBank/DDBJ whole genome shotgun (WGS) entry which is preliminary data.</text>
</comment>
<dbReference type="InterPro" id="IPR011016">
    <property type="entry name" value="Znf_RING-CH"/>
</dbReference>
<accession>A0A5J5EV50</accession>
<dbReference type="PANTHER" id="PTHR46347">
    <property type="entry name" value="RING/FYVE/PHD ZINC FINGER SUPERFAMILY PROTEIN"/>
    <property type="match status" value="1"/>
</dbReference>
<dbReference type="InterPro" id="IPR013083">
    <property type="entry name" value="Znf_RING/FYVE/PHD"/>
</dbReference>
<dbReference type="PROSITE" id="PS51292">
    <property type="entry name" value="ZF_RING_CH"/>
    <property type="match status" value="1"/>
</dbReference>
<sequence length="336" mass="36750">MDSPPPLTTGFAPTQEQATFRFASSPSLQAAAESSSPVESPPSPTARSPTPSNYRSPFVEDVPEPRRVRTPSPPPAPAPNNTTTTDDDHLRKCRICFETSAPPYTPSSELGRLISPCVCRGSSRYVHQGCLQTWRETSRDAFYVCPTCKYPYRLQRLSYAGALSSTTTTFFATMSIMVLVVWVLGFASGPILAAYLVDIPDDLDLPVARGGWAEHFLRGLASLGLLGFFKVIYLLGPGSWWNIRNSGLLGGRERVSRISWFVVAFGVANFFIWLWNKVGAVVRERMDKMAGDVLEVGDGGDGEERVQQVPWGAWLAGGAAQAWEKTRDAARRVVGA</sequence>
<gene>
    <name evidence="9" type="ORF">FN846DRAFT_951909</name>
</gene>
<evidence type="ECO:0000313" key="10">
    <source>
        <dbReference type="Proteomes" id="UP000326924"/>
    </source>
</evidence>
<reference evidence="9 10" key="1">
    <citation type="submission" date="2019-09" db="EMBL/GenBank/DDBJ databases">
        <title>Draft genome of the ectomycorrhizal ascomycete Sphaerosporella brunnea.</title>
        <authorList>
            <consortium name="DOE Joint Genome Institute"/>
            <person name="Benucci G.M."/>
            <person name="Marozzi G."/>
            <person name="Antonielli L."/>
            <person name="Sanchez S."/>
            <person name="Marco P."/>
            <person name="Wang X."/>
            <person name="Falini L.B."/>
            <person name="Barry K."/>
            <person name="Haridas S."/>
            <person name="Lipzen A."/>
            <person name="Labutti K."/>
            <person name="Grigoriev I.V."/>
            <person name="Murat C."/>
            <person name="Martin F."/>
            <person name="Albertini E."/>
            <person name="Donnini D."/>
            <person name="Bonito G."/>
        </authorList>
    </citation>
    <scope>NUCLEOTIDE SEQUENCE [LARGE SCALE GENOMIC DNA]</scope>
    <source>
        <strain evidence="9 10">Sb_GMNB300</strain>
    </source>
</reference>
<feature type="transmembrane region" description="Helical" evidence="6">
    <location>
        <begin position="170"/>
        <end position="196"/>
    </location>
</feature>
<evidence type="ECO:0000259" key="8">
    <source>
        <dbReference type="PROSITE" id="PS51292"/>
    </source>
</evidence>
<protein>
    <submittedName>
        <fullName evidence="9">RING finger domain protein</fullName>
    </submittedName>
</protein>
<evidence type="ECO:0000256" key="6">
    <source>
        <dbReference type="SAM" id="Phobius"/>
    </source>
</evidence>
<evidence type="ECO:0000259" key="7">
    <source>
        <dbReference type="PROSITE" id="PS50089"/>
    </source>
</evidence>
<feature type="compositionally biased region" description="Polar residues" evidence="5">
    <location>
        <begin position="11"/>
        <end position="28"/>
    </location>
</feature>
<evidence type="ECO:0000256" key="5">
    <source>
        <dbReference type="SAM" id="MobiDB-lite"/>
    </source>
</evidence>
<evidence type="ECO:0000256" key="3">
    <source>
        <dbReference type="ARBA" id="ARBA00022833"/>
    </source>
</evidence>
<feature type="domain" description="RING-type" evidence="7">
    <location>
        <begin position="93"/>
        <end position="149"/>
    </location>
</feature>
<dbReference type="SMART" id="SM00744">
    <property type="entry name" value="RINGv"/>
    <property type="match status" value="1"/>
</dbReference>
<keyword evidence="1" id="KW-0479">Metal-binding</keyword>
<keyword evidence="2 4" id="KW-0863">Zinc-finger</keyword>
<evidence type="ECO:0000256" key="4">
    <source>
        <dbReference type="PROSITE-ProRule" id="PRU00175"/>
    </source>
</evidence>
<evidence type="ECO:0000256" key="1">
    <source>
        <dbReference type="ARBA" id="ARBA00022723"/>
    </source>
</evidence>
<dbReference type="GO" id="GO:0008270">
    <property type="term" value="F:zinc ion binding"/>
    <property type="evidence" value="ECO:0007669"/>
    <property type="project" value="UniProtKB-KW"/>
</dbReference>
<dbReference type="InterPro" id="IPR001841">
    <property type="entry name" value="Znf_RING"/>
</dbReference>
<evidence type="ECO:0000256" key="2">
    <source>
        <dbReference type="ARBA" id="ARBA00022771"/>
    </source>
</evidence>
<proteinExistence type="predicted"/>
<dbReference type="Pfam" id="PF12906">
    <property type="entry name" value="RINGv"/>
    <property type="match status" value="1"/>
</dbReference>
<dbReference type="PANTHER" id="PTHR46347:SF1">
    <property type="entry name" value="RING_FYVE_PHD ZINC FINGER SUPERFAMILY PROTEIN"/>
    <property type="match status" value="1"/>
</dbReference>
<dbReference type="Proteomes" id="UP000326924">
    <property type="component" value="Unassembled WGS sequence"/>
</dbReference>
<feature type="domain" description="RING-CH-type" evidence="8">
    <location>
        <begin position="85"/>
        <end position="155"/>
    </location>
</feature>
<keyword evidence="6" id="KW-0472">Membrane</keyword>
<keyword evidence="3" id="KW-0862">Zinc</keyword>
<dbReference type="Gene3D" id="3.30.40.10">
    <property type="entry name" value="Zinc/RING finger domain, C3HC4 (zinc finger)"/>
    <property type="match status" value="1"/>
</dbReference>
<keyword evidence="6" id="KW-1133">Transmembrane helix</keyword>
<dbReference type="PROSITE" id="PS50089">
    <property type="entry name" value="ZF_RING_2"/>
    <property type="match status" value="1"/>
</dbReference>
<name>A0A5J5EV50_9PEZI</name>
<evidence type="ECO:0000313" key="9">
    <source>
        <dbReference type="EMBL" id="KAA8904791.1"/>
    </source>
</evidence>
<dbReference type="EMBL" id="VXIS01000104">
    <property type="protein sequence ID" value="KAA8904791.1"/>
    <property type="molecule type" value="Genomic_DNA"/>
</dbReference>
<feature type="transmembrane region" description="Helical" evidence="6">
    <location>
        <begin position="216"/>
        <end position="236"/>
    </location>
</feature>
<feature type="region of interest" description="Disordered" evidence="5">
    <location>
        <begin position="1"/>
        <end position="86"/>
    </location>
</feature>
<dbReference type="SUPFAM" id="SSF57850">
    <property type="entry name" value="RING/U-box"/>
    <property type="match status" value="1"/>
</dbReference>
<dbReference type="AlphaFoldDB" id="A0A5J5EV50"/>
<keyword evidence="10" id="KW-1185">Reference proteome</keyword>
<dbReference type="OrthoDB" id="264354at2759"/>
<organism evidence="9 10">
    <name type="scientific">Sphaerosporella brunnea</name>
    <dbReference type="NCBI Taxonomy" id="1250544"/>
    <lineage>
        <taxon>Eukaryota</taxon>
        <taxon>Fungi</taxon>
        <taxon>Dikarya</taxon>
        <taxon>Ascomycota</taxon>
        <taxon>Pezizomycotina</taxon>
        <taxon>Pezizomycetes</taxon>
        <taxon>Pezizales</taxon>
        <taxon>Pyronemataceae</taxon>
        <taxon>Sphaerosporella</taxon>
    </lineage>
</organism>
<feature type="transmembrane region" description="Helical" evidence="6">
    <location>
        <begin position="257"/>
        <end position="275"/>
    </location>
</feature>